<evidence type="ECO:0000256" key="4">
    <source>
        <dbReference type="ARBA" id="ARBA00022801"/>
    </source>
</evidence>
<gene>
    <name evidence="17" type="ORF">LIPSTDRAFT_627</name>
</gene>
<dbReference type="InterPro" id="IPR004888">
    <property type="entry name" value="Glycoside_hydrolase_63"/>
</dbReference>
<evidence type="ECO:0000256" key="10">
    <source>
        <dbReference type="ARBA" id="ARBA00023295"/>
    </source>
</evidence>
<dbReference type="SUPFAM" id="SSF48208">
    <property type="entry name" value="Six-hairpin glycosidases"/>
    <property type="match status" value="1"/>
</dbReference>
<sequence>MIWRSLLQFLVLLLVSTLVRSLDDFDDFDGEDIPDPTTRLLLAEHARASNASLQWGPYRSNLYLGIRPRGLPETFLSGLMWYNVDNYQGIQKTRHTCEQGDEMQGYGWDIYDTRDGGRQVIHDVAHDIDLYTEFVKDGGSWGLRVRGVPKGKDTRTAIVFYFGTEGIARSKLLNNFNLKGLMDDVQYGGYIGGLGNFKLTVTRGPESNRAPVNDNALGISRPAERTHALSLAVDGSTVWRARDYYMKIMQEFVQKMQSVYTPEQLPSAAHLFNLNDALDEGNLHFVQRNFVGKFQFDVLFEEEGGESMNSAKLTSLLDTAISSFDSRYAEVFPPIEPFDSPKYISFGKSLLSNLLGGIGYFHGSGLVDISDSAYDDEEYEEFWLDRGAPNIVETEPSELYSAVPSRPFFPRGFYWDEGFHLIPIIKWDPDLALEIMKSWFNLADDEGWIAREQILGQEARSKVPHEFQTQFPTYANPPTLVLAISAFVDAVESYSVPEGFSVPVGDEMPQQFINFPDSSPRNAHLHSPTLARAALKNLYPLLRTHFNWFRRTQSADIRSWHNSDTPRPPSWTEGYRWRGRTPDHCLTSGLDDYPRARPPHPAEMHVDLMAWVGAMARAMIKVGKFTCAPDTEITRYEKILAGVKGNLEEMHWNDVAEAYCDLGWDPETESRVHECHEGYLTLLPFMVGLIPADKVGKIVRGLRDPDRLWTEFGIRSLSKRDAAFGLGENYWRGSIWINMNYMILSALQNYFKIPEVTEKDRDLIAETYQSLRVNLVSNVYKQWEATGFAWEQYEQETGNPKGVKHFLGWTSLATVIMSMPEVLV</sequence>
<evidence type="ECO:0000256" key="14">
    <source>
        <dbReference type="SAM" id="SignalP"/>
    </source>
</evidence>
<evidence type="ECO:0000256" key="12">
    <source>
        <dbReference type="RuleBase" id="RU368089"/>
    </source>
</evidence>
<dbReference type="Pfam" id="PF03200">
    <property type="entry name" value="Glyco_hydro_63"/>
    <property type="match status" value="1"/>
</dbReference>
<dbReference type="PANTHER" id="PTHR10412">
    <property type="entry name" value="MANNOSYL-OLIGOSACCHARIDE GLUCOSIDASE"/>
    <property type="match status" value="1"/>
</dbReference>
<dbReference type="STRING" id="675824.A0A1E3QGF4"/>
<evidence type="ECO:0000256" key="7">
    <source>
        <dbReference type="ARBA" id="ARBA00022989"/>
    </source>
</evidence>
<comment type="catalytic activity">
    <reaction evidence="12">
        <text>N(4)-(alpha-D-Glc-(1-&gt;2)-alpha-D-Glc-(1-&gt;3)-alpha-D-Glc-(1-&gt;3)-alpha-D-Man-(1-&gt;2)-alpha-D-Man-(1-&gt;2)-alpha-D-Man-(1-&gt;3)-[alpha-D-Man-(1-&gt;2)-alpha-D-Man-(1-&gt;3)-[alpha-D-Man-(1-&gt;2)-alpha-D-Man-(1-&gt;6)]-alpha-D-Man-(1-&gt;6)]-beta-D-Man-(1-&gt;4)-beta-D-GlcNAc-(1-&gt;4)-beta-D-GlcNAc)-L-asparaginyl-[protein] + H2O = N(4)-(alpha-D-Glc-(1-&gt;3)-alpha-D-Glc-(1-&gt;3)-alpha-D-Man-(1-&gt;2)-alpha-D-Man-(1-&gt;2)-alpha-D-Man-(1-&gt;3)-[alpha-D-Man-(1-&gt;2)-alpha-D-Man-(1-&gt;3)-[alpha-D-Man-(1-&gt;2)-alpha-D-Man-(1-&gt;6)]-alpha-D-Man-(1-&gt;6)]-beta-D-Man-(1-&gt;4)-beta-D-GlcNAc-(1-&gt;4)-beta-D-GlcNAc)-L-asparaginyl-[protein] + beta-D-glucose</text>
        <dbReference type="Rhea" id="RHEA:55988"/>
        <dbReference type="Rhea" id="RHEA-COMP:12806"/>
        <dbReference type="Rhea" id="RHEA-COMP:14355"/>
        <dbReference type="ChEBI" id="CHEBI:15377"/>
        <dbReference type="ChEBI" id="CHEBI:15903"/>
        <dbReference type="ChEBI" id="CHEBI:59082"/>
        <dbReference type="ChEBI" id="CHEBI:132537"/>
        <dbReference type="EC" id="3.2.1.106"/>
    </reaction>
</comment>
<dbReference type="GO" id="GO:0006488">
    <property type="term" value="P:dolichol-linked oligosaccharide biosynthetic process"/>
    <property type="evidence" value="ECO:0007669"/>
    <property type="project" value="EnsemblFungi"/>
</dbReference>
<evidence type="ECO:0000256" key="5">
    <source>
        <dbReference type="ARBA" id="ARBA00022824"/>
    </source>
</evidence>
<keyword evidence="6" id="KW-0735">Signal-anchor</keyword>
<dbReference type="GO" id="GO:0004573">
    <property type="term" value="F:Glc3Man9GlcNAc2 oligosaccharide glucosidase activity"/>
    <property type="evidence" value="ECO:0007669"/>
    <property type="project" value="UniProtKB-UniRule"/>
</dbReference>
<evidence type="ECO:0000256" key="13">
    <source>
        <dbReference type="RuleBase" id="RU369107"/>
    </source>
</evidence>
<keyword evidence="18" id="KW-1185">Reference proteome</keyword>
<feature type="domain" description="Glycosyl hydrolase family 63 N-terminal" evidence="16">
    <location>
        <begin position="52"/>
        <end position="270"/>
    </location>
</feature>
<protein>
    <recommendedName>
        <fullName evidence="11 12">Mannosyl-oligosaccharide glucosidase</fullName>
        <ecNumber evidence="11 12">3.2.1.106</ecNumber>
    </recommendedName>
    <alternativeName>
        <fullName evidence="13">Glucosidase I</fullName>
    </alternativeName>
</protein>
<keyword evidence="7" id="KW-1133">Transmembrane helix</keyword>
<organism evidence="17 18">
    <name type="scientific">Lipomyces starkeyi NRRL Y-11557</name>
    <dbReference type="NCBI Taxonomy" id="675824"/>
    <lineage>
        <taxon>Eukaryota</taxon>
        <taxon>Fungi</taxon>
        <taxon>Dikarya</taxon>
        <taxon>Ascomycota</taxon>
        <taxon>Saccharomycotina</taxon>
        <taxon>Lipomycetes</taxon>
        <taxon>Lipomycetales</taxon>
        <taxon>Lipomycetaceae</taxon>
        <taxon>Lipomyces</taxon>
    </lineage>
</organism>
<evidence type="ECO:0000256" key="6">
    <source>
        <dbReference type="ARBA" id="ARBA00022968"/>
    </source>
</evidence>
<comment type="function">
    <text evidence="12">Cleaves the distal alpha 1,2-linked glucose residue from the Glc(3)Man(9)GlcNAc(2) oligosaccharide precursor.</text>
</comment>
<evidence type="ECO:0000256" key="2">
    <source>
        <dbReference type="ARBA" id="ARBA00010833"/>
    </source>
</evidence>
<evidence type="ECO:0000256" key="9">
    <source>
        <dbReference type="ARBA" id="ARBA00023180"/>
    </source>
</evidence>
<comment type="subcellular location">
    <subcellularLocation>
        <location evidence="1 12">Endoplasmic reticulum membrane</location>
        <topology evidence="1 12">Single-pass type II membrane protein</topology>
    </subcellularLocation>
</comment>
<keyword evidence="10 12" id="KW-0326">Glycosidase</keyword>
<feature type="chain" id="PRO_5009134268" description="Mannosyl-oligosaccharide glucosidase" evidence="14">
    <location>
        <begin position="22"/>
        <end position="824"/>
    </location>
</feature>
<evidence type="ECO:0000259" key="16">
    <source>
        <dbReference type="Pfam" id="PF16923"/>
    </source>
</evidence>
<dbReference type="EC" id="3.2.1.106" evidence="11 12"/>
<keyword evidence="8" id="KW-0472">Membrane</keyword>
<feature type="signal peptide" evidence="14">
    <location>
        <begin position="1"/>
        <end position="21"/>
    </location>
</feature>
<dbReference type="InterPro" id="IPR008928">
    <property type="entry name" value="6-hairpin_glycosidase_sf"/>
</dbReference>
<comment type="pathway">
    <text evidence="13">Glycan metabolism; N-glycan degradation.</text>
</comment>
<dbReference type="InterPro" id="IPR031335">
    <property type="entry name" value="Glyco_hydro_63_C"/>
</dbReference>
<dbReference type="OrthoDB" id="410058at2759"/>
<evidence type="ECO:0000259" key="15">
    <source>
        <dbReference type="Pfam" id="PF03200"/>
    </source>
</evidence>
<keyword evidence="9 13" id="KW-0325">Glycoprotein</keyword>
<dbReference type="GO" id="GO:0009311">
    <property type="term" value="P:oligosaccharide metabolic process"/>
    <property type="evidence" value="ECO:0007669"/>
    <property type="project" value="UniProtKB-UniRule"/>
</dbReference>
<dbReference type="Gene3D" id="2.70.98.110">
    <property type="entry name" value="Glycosyl hydrolase family 63, N-terminal domain"/>
    <property type="match status" value="1"/>
</dbReference>
<dbReference type="InterPro" id="IPR012341">
    <property type="entry name" value="6hp_glycosidase-like_sf"/>
</dbReference>
<dbReference type="EMBL" id="KV454289">
    <property type="protein sequence ID" value="ODQ76720.1"/>
    <property type="molecule type" value="Genomic_DNA"/>
</dbReference>
<name>A0A1E3QGF4_LIPST</name>
<accession>A0A1E3QGF4</accession>
<keyword evidence="3" id="KW-0812">Transmembrane</keyword>
<dbReference type="InterPro" id="IPR038518">
    <property type="entry name" value="Glyco_hydro_63N_sf"/>
</dbReference>
<dbReference type="GO" id="GO:0098553">
    <property type="term" value="C:lumenal side of endoplasmic reticulum membrane"/>
    <property type="evidence" value="ECO:0007669"/>
    <property type="project" value="EnsemblFungi"/>
</dbReference>
<dbReference type="GO" id="GO:0070880">
    <property type="term" value="P:fungal-type cell wall beta-glucan biosynthetic process"/>
    <property type="evidence" value="ECO:0007669"/>
    <property type="project" value="EnsemblFungi"/>
</dbReference>
<dbReference type="InterPro" id="IPR031631">
    <property type="entry name" value="Glyco_hydro_63N"/>
</dbReference>
<feature type="domain" description="Glycosyl hydrolase family 63 C-terminal" evidence="15">
    <location>
        <begin position="310"/>
        <end position="819"/>
    </location>
</feature>
<evidence type="ECO:0000256" key="1">
    <source>
        <dbReference type="ARBA" id="ARBA00004648"/>
    </source>
</evidence>
<evidence type="ECO:0000313" key="17">
    <source>
        <dbReference type="EMBL" id="ODQ76720.1"/>
    </source>
</evidence>
<keyword evidence="4 12" id="KW-0378">Hydrolase</keyword>
<dbReference type="GO" id="GO:0006491">
    <property type="term" value="P:N-glycan processing"/>
    <property type="evidence" value="ECO:0007669"/>
    <property type="project" value="EnsemblFungi"/>
</dbReference>
<dbReference type="Proteomes" id="UP000094385">
    <property type="component" value="Unassembled WGS sequence"/>
</dbReference>
<keyword evidence="14" id="KW-0732">Signal</keyword>
<keyword evidence="5 12" id="KW-0256">Endoplasmic reticulum</keyword>
<dbReference type="Pfam" id="PF16923">
    <property type="entry name" value="Glyco_hydro_63N"/>
    <property type="match status" value="1"/>
</dbReference>
<dbReference type="AlphaFoldDB" id="A0A1E3QGF4"/>
<proteinExistence type="inferred from homology"/>
<evidence type="ECO:0000256" key="3">
    <source>
        <dbReference type="ARBA" id="ARBA00022692"/>
    </source>
</evidence>
<dbReference type="PANTHER" id="PTHR10412:SF11">
    <property type="entry name" value="MANNOSYL-OLIGOSACCHARIDE GLUCOSIDASE"/>
    <property type="match status" value="1"/>
</dbReference>
<dbReference type="Gene3D" id="1.50.10.10">
    <property type="match status" value="1"/>
</dbReference>
<comment type="similarity">
    <text evidence="2 12">Belongs to the glycosyl hydrolase 63 family.</text>
</comment>
<evidence type="ECO:0000313" key="18">
    <source>
        <dbReference type="Proteomes" id="UP000094385"/>
    </source>
</evidence>
<reference evidence="17 18" key="1">
    <citation type="journal article" date="2016" name="Proc. Natl. Acad. Sci. U.S.A.">
        <title>Comparative genomics of biotechnologically important yeasts.</title>
        <authorList>
            <person name="Riley R."/>
            <person name="Haridas S."/>
            <person name="Wolfe K.H."/>
            <person name="Lopes M.R."/>
            <person name="Hittinger C.T."/>
            <person name="Goeker M."/>
            <person name="Salamov A.A."/>
            <person name="Wisecaver J.H."/>
            <person name="Long T.M."/>
            <person name="Calvey C.H."/>
            <person name="Aerts A.L."/>
            <person name="Barry K.W."/>
            <person name="Choi C."/>
            <person name="Clum A."/>
            <person name="Coughlan A.Y."/>
            <person name="Deshpande S."/>
            <person name="Douglass A.P."/>
            <person name="Hanson S.J."/>
            <person name="Klenk H.-P."/>
            <person name="LaButti K.M."/>
            <person name="Lapidus A."/>
            <person name="Lindquist E.A."/>
            <person name="Lipzen A.M."/>
            <person name="Meier-Kolthoff J.P."/>
            <person name="Ohm R.A."/>
            <person name="Otillar R.P."/>
            <person name="Pangilinan J.L."/>
            <person name="Peng Y."/>
            <person name="Rokas A."/>
            <person name="Rosa C.A."/>
            <person name="Scheuner C."/>
            <person name="Sibirny A.A."/>
            <person name="Slot J.C."/>
            <person name="Stielow J.B."/>
            <person name="Sun H."/>
            <person name="Kurtzman C.P."/>
            <person name="Blackwell M."/>
            <person name="Grigoriev I.V."/>
            <person name="Jeffries T.W."/>
        </authorList>
    </citation>
    <scope>NUCLEOTIDE SEQUENCE [LARGE SCALE GENOMIC DNA]</scope>
    <source>
        <strain evidence="17 18">NRRL Y-11557</strain>
    </source>
</reference>
<evidence type="ECO:0000256" key="8">
    <source>
        <dbReference type="ARBA" id="ARBA00023136"/>
    </source>
</evidence>
<evidence type="ECO:0000256" key="11">
    <source>
        <dbReference type="ARBA" id="ARBA00038888"/>
    </source>
</evidence>